<feature type="region of interest" description="Disordered" evidence="1">
    <location>
        <begin position="97"/>
        <end position="116"/>
    </location>
</feature>
<sequence>MDTEEKDYEVRSKKKVKQGEGDMVVENNGSRENTPSLKDVLLNMTGMETSLTLITSGEIGIFLKTSVLMESKCGDRHDVDFTHICVEVDLRKPLIPMGSRSHMISGNDVKHKMPQSKPNRLENMECEEYVGPQ</sequence>
<proteinExistence type="predicted"/>
<organism evidence="2 3">
    <name type="scientific">Clitoria ternatea</name>
    <name type="common">Butterfly pea</name>
    <dbReference type="NCBI Taxonomy" id="43366"/>
    <lineage>
        <taxon>Eukaryota</taxon>
        <taxon>Viridiplantae</taxon>
        <taxon>Streptophyta</taxon>
        <taxon>Embryophyta</taxon>
        <taxon>Tracheophyta</taxon>
        <taxon>Spermatophyta</taxon>
        <taxon>Magnoliopsida</taxon>
        <taxon>eudicotyledons</taxon>
        <taxon>Gunneridae</taxon>
        <taxon>Pentapetalae</taxon>
        <taxon>rosids</taxon>
        <taxon>fabids</taxon>
        <taxon>Fabales</taxon>
        <taxon>Fabaceae</taxon>
        <taxon>Papilionoideae</taxon>
        <taxon>50 kb inversion clade</taxon>
        <taxon>NPAAA clade</taxon>
        <taxon>indigoferoid/millettioid clade</taxon>
        <taxon>Phaseoleae</taxon>
        <taxon>Clitoria</taxon>
    </lineage>
</organism>
<dbReference type="AlphaFoldDB" id="A0AAN9PRY9"/>
<evidence type="ECO:0000256" key="1">
    <source>
        <dbReference type="SAM" id="MobiDB-lite"/>
    </source>
</evidence>
<name>A0AAN9PRY9_CLITE</name>
<evidence type="ECO:0000313" key="2">
    <source>
        <dbReference type="EMBL" id="KAK7309830.1"/>
    </source>
</evidence>
<accession>A0AAN9PRY9</accession>
<dbReference type="Proteomes" id="UP001359559">
    <property type="component" value="Unassembled WGS sequence"/>
</dbReference>
<dbReference type="EMBL" id="JAYKXN010000002">
    <property type="protein sequence ID" value="KAK7309830.1"/>
    <property type="molecule type" value="Genomic_DNA"/>
</dbReference>
<protein>
    <submittedName>
        <fullName evidence="2">Uncharacterized protein</fullName>
    </submittedName>
</protein>
<gene>
    <name evidence="2" type="ORF">RJT34_06885</name>
</gene>
<keyword evidence="3" id="KW-1185">Reference proteome</keyword>
<reference evidence="2 3" key="1">
    <citation type="submission" date="2024-01" db="EMBL/GenBank/DDBJ databases">
        <title>The genomes of 5 underutilized Papilionoideae crops provide insights into root nodulation and disease resistance.</title>
        <authorList>
            <person name="Yuan L."/>
        </authorList>
    </citation>
    <scope>NUCLEOTIDE SEQUENCE [LARGE SCALE GENOMIC DNA]</scope>
    <source>
        <strain evidence="2">LY-2023</strain>
        <tissue evidence="2">Leaf</tissue>
    </source>
</reference>
<feature type="region of interest" description="Disordered" evidence="1">
    <location>
        <begin position="1"/>
        <end position="33"/>
    </location>
</feature>
<evidence type="ECO:0000313" key="3">
    <source>
        <dbReference type="Proteomes" id="UP001359559"/>
    </source>
</evidence>
<comment type="caution">
    <text evidence="2">The sequence shown here is derived from an EMBL/GenBank/DDBJ whole genome shotgun (WGS) entry which is preliminary data.</text>
</comment>